<accession>A0A2P8G558</accession>
<comment type="caution">
    <text evidence="2">The sequence shown here is derived from an EMBL/GenBank/DDBJ whole genome shotgun (WGS) entry which is preliminary data.</text>
</comment>
<evidence type="ECO:0000256" key="1">
    <source>
        <dbReference type="SAM" id="Phobius"/>
    </source>
</evidence>
<name>A0A2P8G558_9BACT</name>
<protein>
    <submittedName>
        <fullName evidence="2">Uncharacterized protein</fullName>
    </submittedName>
</protein>
<sequence>MNDILSLSRFGWLIRKIFIEKTASVFGSMLLCFIVTLVFYGMVMLLQGIAEAQNDAFLVGLTLGGALMASVVFGYFSNDATGVSFLTLPASVLEKWLSGILIIGLYFFLFLVYFRLIDLAFVAQYHHNLNTHSPYYKEQYELVNILRFTDSTAAQNFTMFFNFTGIMMLGALFFNKAAFIKTALVICSILVAGFLLNLFIINLLIKNVQTAFPFSIVWLWVGKERARLDLSSENADIVKIAFRFVLPAILWVLSLLRLKEKEF</sequence>
<dbReference type="OrthoDB" id="1523880at2"/>
<feature type="transmembrane region" description="Helical" evidence="1">
    <location>
        <begin position="96"/>
        <end position="116"/>
    </location>
</feature>
<evidence type="ECO:0000313" key="3">
    <source>
        <dbReference type="Proteomes" id="UP000240978"/>
    </source>
</evidence>
<evidence type="ECO:0000313" key="2">
    <source>
        <dbReference type="EMBL" id="PSL29113.1"/>
    </source>
</evidence>
<feature type="transmembrane region" description="Helical" evidence="1">
    <location>
        <begin position="240"/>
        <end position="258"/>
    </location>
</feature>
<keyword evidence="1" id="KW-1133">Transmembrane helix</keyword>
<proteinExistence type="predicted"/>
<dbReference type="RefSeq" id="WP_106603488.1">
    <property type="nucleotide sequence ID" value="NZ_PYGK01000007.1"/>
</dbReference>
<gene>
    <name evidence="2" type="ORF">CLV42_107260</name>
</gene>
<organism evidence="2 3">
    <name type="scientific">Chitinophaga ginsengisoli</name>
    <dbReference type="NCBI Taxonomy" id="363837"/>
    <lineage>
        <taxon>Bacteria</taxon>
        <taxon>Pseudomonadati</taxon>
        <taxon>Bacteroidota</taxon>
        <taxon>Chitinophagia</taxon>
        <taxon>Chitinophagales</taxon>
        <taxon>Chitinophagaceae</taxon>
        <taxon>Chitinophaga</taxon>
    </lineage>
</organism>
<reference evidence="2 3" key="1">
    <citation type="submission" date="2018-03" db="EMBL/GenBank/DDBJ databases">
        <title>Genomic Encyclopedia of Archaeal and Bacterial Type Strains, Phase II (KMG-II): from individual species to whole genera.</title>
        <authorList>
            <person name="Goeker M."/>
        </authorList>
    </citation>
    <scope>NUCLEOTIDE SEQUENCE [LARGE SCALE GENOMIC DNA]</scope>
    <source>
        <strain evidence="2 3">DSM 18107</strain>
    </source>
</reference>
<keyword evidence="3" id="KW-1185">Reference proteome</keyword>
<keyword evidence="1" id="KW-0472">Membrane</keyword>
<feature type="transmembrane region" description="Helical" evidence="1">
    <location>
        <begin position="25"/>
        <end position="50"/>
    </location>
</feature>
<dbReference type="EMBL" id="PYGK01000007">
    <property type="protein sequence ID" value="PSL29113.1"/>
    <property type="molecule type" value="Genomic_DNA"/>
</dbReference>
<feature type="transmembrane region" description="Helical" evidence="1">
    <location>
        <begin position="56"/>
        <end position="76"/>
    </location>
</feature>
<dbReference type="Proteomes" id="UP000240978">
    <property type="component" value="Unassembled WGS sequence"/>
</dbReference>
<feature type="transmembrane region" description="Helical" evidence="1">
    <location>
        <begin position="182"/>
        <end position="205"/>
    </location>
</feature>
<feature type="transmembrane region" description="Helical" evidence="1">
    <location>
        <begin position="157"/>
        <end position="175"/>
    </location>
</feature>
<dbReference type="AlphaFoldDB" id="A0A2P8G558"/>
<keyword evidence="1" id="KW-0812">Transmembrane</keyword>